<dbReference type="AlphaFoldDB" id="A0AA46X1F9"/>
<gene>
    <name evidence="2" type="ORF">KUM34_028865</name>
</gene>
<dbReference type="SMART" id="SM00530">
    <property type="entry name" value="HTH_XRE"/>
    <property type="match status" value="1"/>
</dbReference>
<accession>A0AA46X1F9</accession>
<proteinExistence type="predicted"/>
<evidence type="ECO:0000313" key="3">
    <source>
        <dbReference type="Proteomes" id="UP001162740"/>
    </source>
</evidence>
<dbReference type="Pfam" id="PF01381">
    <property type="entry name" value="HTH_3"/>
    <property type="match status" value="1"/>
</dbReference>
<organism evidence="2 3">
    <name type="scientific">Rhodococcus rhodochrous</name>
    <dbReference type="NCBI Taxonomy" id="1829"/>
    <lineage>
        <taxon>Bacteria</taxon>
        <taxon>Bacillati</taxon>
        <taxon>Actinomycetota</taxon>
        <taxon>Actinomycetes</taxon>
        <taxon>Mycobacteriales</taxon>
        <taxon>Nocardiaceae</taxon>
        <taxon>Rhodococcus</taxon>
    </lineage>
</organism>
<keyword evidence="2" id="KW-0614">Plasmid</keyword>
<dbReference type="SUPFAM" id="SSF47413">
    <property type="entry name" value="lambda repressor-like DNA-binding domains"/>
    <property type="match status" value="1"/>
</dbReference>
<dbReference type="Proteomes" id="UP001162740">
    <property type="component" value="Plasmid pGD02.2.1"/>
</dbReference>
<dbReference type="InterPro" id="IPR010982">
    <property type="entry name" value="Lambda_DNA-bd_dom_sf"/>
</dbReference>
<dbReference type="PROSITE" id="PS50943">
    <property type="entry name" value="HTH_CROC1"/>
    <property type="match status" value="1"/>
</dbReference>
<dbReference type="Gene3D" id="1.10.260.40">
    <property type="entry name" value="lambda repressor-like DNA-binding domains"/>
    <property type="match status" value="1"/>
</dbReference>
<geneLocation type="plasmid" evidence="2 3">
    <name>pGD02.2.1</name>
</geneLocation>
<reference evidence="2 3" key="1">
    <citation type="journal article" date="2021" name="Front. Microbiol.">
        <title>Bacterial Transformation of Aromatic Monomers in Softwood Black Liquor.</title>
        <authorList>
            <person name="Navas L.E."/>
            <person name="Dexter G."/>
            <person name="Liu J."/>
            <person name="Levy-Booth D."/>
            <person name="Cho M."/>
            <person name="Jang S.K."/>
            <person name="Mansfield S.D."/>
            <person name="Renneckar S."/>
            <person name="Mohn W.W."/>
            <person name="Eltis L.D."/>
        </authorList>
    </citation>
    <scope>NUCLEOTIDE SEQUENCE [LARGE SCALE GENOMIC DNA]</scope>
    <source>
        <strain evidence="2 3">GD02</strain>
    </source>
</reference>
<name>A0AA46X1F9_RHORH</name>
<evidence type="ECO:0000259" key="1">
    <source>
        <dbReference type="PROSITE" id="PS50943"/>
    </source>
</evidence>
<dbReference type="InterPro" id="IPR001387">
    <property type="entry name" value="Cro/C1-type_HTH"/>
</dbReference>
<feature type="domain" description="HTH cro/C1-type" evidence="1">
    <location>
        <begin position="23"/>
        <end position="65"/>
    </location>
</feature>
<dbReference type="GO" id="GO:0003677">
    <property type="term" value="F:DNA binding"/>
    <property type="evidence" value="ECO:0007669"/>
    <property type="project" value="InterPro"/>
</dbReference>
<dbReference type="CDD" id="cd00093">
    <property type="entry name" value="HTH_XRE"/>
    <property type="match status" value="1"/>
</dbReference>
<dbReference type="EMBL" id="CP083975">
    <property type="protein sequence ID" value="UZF48343.1"/>
    <property type="molecule type" value="Genomic_DNA"/>
</dbReference>
<protein>
    <submittedName>
        <fullName evidence="2">Helix-turn-helix domain-containing protein</fullName>
    </submittedName>
</protein>
<evidence type="ECO:0000313" key="2">
    <source>
        <dbReference type="EMBL" id="UZF48343.1"/>
    </source>
</evidence>
<dbReference type="RefSeq" id="WP_229582103.1">
    <property type="nucleotide sequence ID" value="NZ_CP083975.1"/>
</dbReference>
<sequence length="113" mass="12275">MDAYSVVERIEQARVMAGIDSDRQLAERAGISQPTFSRIMSGKRLPKANELVAIAVATGCTLAQLSGSSTVADRAQYAARSTNGAEMDRMRRQLLHFLELDAYLEDQGIGITA</sequence>